<feature type="compositionally biased region" description="Basic and acidic residues" evidence="5">
    <location>
        <begin position="541"/>
        <end position="566"/>
    </location>
</feature>
<dbReference type="Gene3D" id="2.60.40.1140">
    <property type="entry name" value="Collagen-binding surface protein Cna, B-type domain"/>
    <property type="match status" value="6"/>
</dbReference>
<feature type="domain" description="CNA-B" evidence="8">
    <location>
        <begin position="435"/>
        <end position="519"/>
    </location>
</feature>
<gene>
    <name evidence="9" type="ORF">ACFQ4R_02295</name>
</gene>
<feature type="domain" description="Gram-positive cocci surface proteins LPxTG" evidence="7">
    <location>
        <begin position="562"/>
        <end position="597"/>
    </location>
</feature>
<reference evidence="10" key="1">
    <citation type="journal article" date="2019" name="Int. J. Syst. Evol. Microbiol.">
        <title>The Global Catalogue of Microorganisms (GCM) 10K type strain sequencing project: providing services to taxonomists for standard genome sequencing and annotation.</title>
        <authorList>
            <consortium name="The Broad Institute Genomics Platform"/>
            <consortium name="The Broad Institute Genome Sequencing Center for Infectious Disease"/>
            <person name="Wu L."/>
            <person name="Ma J."/>
        </authorList>
    </citation>
    <scope>NUCLEOTIDE SEQUENCE [LARGE SCALE GENOMIC DNA]</scope>
    <source>
        <strain evidence="10">CCM 8937</strain>
    </source>
</reference>
<evidence type="ECO:0000259" key="8">
    <source>
        <dbReference type="Pfam" id="PF05738"/>
    </source>
</evidence>
<keyword evidence="10" id="KW-1185">Reference proteome</keyword>
<dbReference type="SUPFAM" id="SSF49478">
    <property type="entry name" value="Cna protein B-type domain"/>
    <property type="match status" value="6"/>
</dbReference>
<feature type="compositionally biased region" description="Acidic residues" evidence="5">
    <location>
        <begin position="524"/>
        <end position="539"/>
    </location>
</feature>
<feature type="domain" description="CNA-B" evidence="8">
    <location>
        <begin position="157"/>
        <end position="240"/>
    </location>
</feature>
<feature type="domain" description="CNA-B" evidence="8">
    <location>
        <begin position="59"/>
        <end position="143"/>
    </location>
</feature>
<keyword evidence="6" id="KW-0812">Transmembrane</keyword>
<keyword evidence="3" id="KW-0732">Signal</keyword>
<evidence type="ECO:0000256" key="6">
    <source>
        <dbReference type="SAM" id="Phobius"/>
    </source>
</evidence>
<dbReference type="InterPro" id="IPR008454">
    <property type="entry name" value="Collagen-bd_Cna-like_B-typ_dom"/>
</dbReference>
<organism evidence="9 10">
    <name type="scientific">Lapidilactobacillus gannanensis</name>
    <dbReference type="NCBI Taxonomy" id="2486002"/>
    <lineage>
        <taxon>Bacteria</taxon>
        <taxon>Bacillati</taxon>
        <taxon>Bacillota</taxon>
        <taxon>Bacilli</taxon>
        <taxon>Lactobacillales</taxon>
        <taxon>Lactobacillaceae</taxon>
        <taxon>Lapidilactobacillus</taxon>
    </lineage>
</organism>
<keyword evidence="4" id="KW-0572">Peptidoglycan-anchor</keyword>
<evidence type="ECO:0000259" key="7">
    <source>
        <dbReference type="Pfam" id="PF00746"/>
    </source>
</evidence>
<dbReference type="Pfam" id="PF00746">
    <property type="entry name" value="Gram_pos_anchor"/>
    <property type="match status" value="1"/>
</dbReference>
<keyword evidence="6" id="KW-0472">Membrane</keyword>
<evidence type="ECO:0000256" key="2">
    <source>
        <dbReference type="ARBA" id="ARBA00022525"/>
    </source>
</evidence>
<evidence type="ECO:0000313" key="10">
    <source>
        <dbReference type="Proteomes" id="UP001597191"/>
    </source>
</evidence>
<dbReference type="CDD" id="cd00222">
    <property type="entry name" value="CollagenBindB"/>
    <property type="match status" value="6"/>
</dbReference>
<comment type="caution">
    <text evidence="9">The sequence shown here is derived from an EMBL/GenBank/DDBJ whole genome shotgun (WGS) entry which is preliminary data.</text>
</comment>
<dbReference type="RefSeq" id="WP_379880238.1">
    <property type="nucleotide sequence ID" value="NZ_JBHTOH010000015.1"/>
</dbReference>
<keyword evidence="1" id="KW-0134">Cell wall</keyword>
<feature type="transmembrane region" description="Helical" evidence="6">
    <location>
        <begin position="580"/>
        <end position="601"/>
    </location>
</feature>
<feature type="domain" description="CNA-B" evidence="8">
    <location>
        <begin position="344"/>
        <end position="429"/>
    </location>
</feature>
<evidence type="ECO:0000313" key="9">
    <source>
        <dbReference type="EMBL" id="MFD1410456.1"/>
    </source>
</evidence>
<dbReference type="Proteomes" id="UP001597191">
    <property type="component" value="Unassembled WGS sequence"/>
</dbReference>
<evidence type="ECO:0000256" key="1">
    <source>
        <dbReference type="ARBA" id="ARBA00022512"/>
    </source>
</evidence>
<accession>A0ABW4BKZ8</accession>
<feature type="domain" description="CNA-B" evidence="8">
    <location>
        <begin position="4"/>
        <end position="54"/>
    </location>
</feature>
<dbReference type="Pfam" id="PF05738">
    <property type="entry name" value="Cna_B"/>
    <property type="match status" value="6"/>
</dbReference>
<keyword evidence="2" id="KW-0964">Secreted</keyword>
<name>A0ABW4BKZ8_9LACO</name>
<evidence type="ECO:0000256" key="3">
    <source>
        <dbReference type="ARBA" id="ARBA00022729"/>
    </source>
</evidence>
<dbReference type="InterPro" id="IPR019931">
    <property type="entry name" value="LPXTG_anchor"/>
</dbReference>
<proteinExistence type="predicted"/>
<keyword evidence="6" id="KW-1133">Transmembrane helix</keyword>
<dbReference type="EMBL" id="JBHTOH010000015">
    <property type="protein sequence ID" value="MFD1410456.1"/>
    <property type="molecule type" value="Genomic_DNA"/>
</dbReference>
<feature type="compositionally biased region" description="Polar residues" evidence="5">
    <location>
        <begin position="508"/>
        <end position="519"/>
    </location>
</feature>
<sequence length="605" mass="67888">MDYREITAKDNWHYSFDNLPKYDENGDEYLYTVKEWKVPGYITGVDGDDNITNTLATSISGNKIWVDNDNAAGKRPSSIKVDLYQNGVQIDSKKVSGEGNEWPYNFANLPKYDADGKEYVYTVKEETVPGYTQTQNGLEITNTIEPEVTPEPETTAVSGTKTWIDNDDAGKTRPDSINVHLYQNGELFKSQTVTAANNWQYSFTDLPKYDENGAEYEYTIGEDAVPGYTSDREGDNLTNTLEETTTEPEKTEIKGTKTWVGDDENNRPSSITIDLYRDGQKIDSKQVTAADNWAYSFTDLDKDDGNGHEYVYSVKEADVPDDYTSEQIGTDFVNTYIAKETTEISGTKIWQDNNNATNSRPDSVTVMLYRNGEATTQTQTVTAANNWQYHFTDLAKYDENGKPYVYLVKETDVPNNYQVTYSGFDIVNTLKKTSIAGTKTWVDDNNAANKRPASVTFELYRNGKKTGQTATATAATNWRYQFTGLAKLDKLGKEYTYTFKEVAVPGYTTSQNGHDFTNTLDKETTDEDNNGSGEEDNGSGDENHGSEDNHETDHHEDQQNQKDSNKQKLPQAGEQHSSNLLIVAGFVLLLTTIFSLAKIGFKKEN</sequence>
<feature type="region of interest" description="Disordered" evidence="5">
    <location>
        <begin position="508"/>
        <end position="573"/>
    </location>
</feature>
<feature type="domain" description="CNA-B" evidence="8">
    <location>
        <begin position="253"/>
        <end position="335"/>
    </location>
</feature>
<evidence type="ECO:0000256" key="4">
    <source>
        <dbReference type="ARBA" id="ARBA00023088"/>
    </source>
</evidence>
<evidence type="ECO:0000256" key="5">
    <source>
        <dbReference type="SAM" id="MobiDB-lite"/>
    </source>
</evidence>
<protein>
    <submittedName>
        <fullName evidence="9">Cna B-type domain-containing protein</fullName>
    </submittedName>
</protein>